<dbReference type="Pfam" id="PF00395">
    <property type="entry name" value="SLH"/>
    <property type="match status" value="2"/>
</dbReference>
<dbReference type="EMBL" id="JAHZIK010000198">
    <property type="protein sequence ID" value="MBW7454418.1"/>
    <property type="molecule type" value="Genomic_DNA"/>
</dbReference>
<evidence type="ECO:0000313" key="4">
    <source>
        <dbReference type="Proteomes" id="UP001519887"/>
    </source>
</evidence>
<reference evidence="3 4" key="1">
    <citation type="submission" date="2021-07" db="EMBL/GenBank/DDBJ databases">
        <title>Paenibacillus radiodurans sp. nov., isolated from the southeastern edge of Tengger Desert.</title>
        <authorList>
            <person name="Zhang G."/>
        </authorList>
    </citation>
    <scope>NUCLEOTIDE SEQUENCE [LARGE SCALE GENOMIC DNA]</scope>
    <source>
        <strain evidence="3 4">CCM 7311</strain>
    </source>
</reference>
<sequence length="617" mass="69084">MTWKSKIFFLGLLMTVIISAAGAAAVNGNNVQESSQQRTKQDIMQKWNQYKPMAIGFDYMNTSEIYEMQPALTSPYAAGKLESGYILDGIKAVNFVRYLAGLPDDIQPDWSLQLQQQTTALVNAVNDKLTHTPTRPPDMEEEMFNLGYKGAGSSNLYAGDPTLYSNVLGYMSDSDTSNIDRIGHRRWILNPAMKKTMFGFVPLNSEHLYPYASMYAFNHDRPKAEVSYDYVSWPSSGYFPREIFAPWDAWSVSLNPDIYDNQQTAGIRVTLTRTKDQKTWSFQTLDKDKEGQYMNVETSGFGIPFCIIFRPDKLSEIEDNDQFSVRITGIYDKSGQAAEVNFNTTFFQMLPVVKSRAQEMKLNQGEEVQLATRIKAGTDSAEGAFSFVSENPKVAAVDGQGNIKAEGIGQTRIVLKSYFQDKQTIFVDVVNPDKNKQVSAWALGDYRKAKSNGIISSFFDEAYQEPISRYGFAVMAAQLCENILDRPLESTPTPFKDIDDDYISKAVHAGIIVGTSPDAFAPDQTITRQEAAVMLIRLFDLLNKSVEGTAGAEQDRAISAFADEGQISLWARGQVYRAVELQLMNGTGKGSFDPKGRLTHEQTYIILQHIFESFVKE</sequence>
<dbReference type="Gene3D" id="2.60.40.1080">
    <property type="match status" value="1"/>
</dbReference>
<organism evidence="3 4">
    <name type="scientific">Paenibacillus sepulcri</name>
    <dbReference type="NCBI Taxonomy" id="359917"/>
    <lineage>
        <taxon>Bacteria</taxon>
        <taxon>Bacillati</taxon>
        <taxon>Bacillota</taxon>
        <taxon>Bacilli</taxon>
        <taxon>Bacillales</taxon>
        <taxon>Paenibacillaceae</taxon>
        <taxon>Paenibacillus</taxon>
    </lineage>
</organism>
<comment type="caution">
    <text evidence="3">The sequence shown here is derived from an EMBL/GenBank/DDBJ whole genome shotgun (WGS) entry which is preliminary data.</text>
</comment>
<evidence type="ECO:0000256" key="1">
    <source>
        <dbReference type="SAM" id="SignalP"/>
    </source>
</evidence>
<keyword evidence="4" id="KW-1185">Reference proteome</keyword>
<feature type="signal peptide" evidence="1">
    <location>
        <begin position="1"/>
        <end position="20"/>
    </location>
</feature>
<keyword evidence="1" id="KW-0732">Signal</keyword>
<dbReference type="CDD" id="cd05379">
    <property type="entry name" value="CAP_bacterial"/>
    <property type="match status" value="1"/>
</dbReference>
<feature type="domain" description="SLH" evidence="2">
    <location>
        <begin position="486"/>
        <end position="549"/>
    </location>
</feature>
<evidence type="ECO:0000259" key="2">
    <source>
        <dbReference type="PROSITE" id="PS51272"/>
    </source>
</evidence>
<dbReference type="InterPro" id="IPR008964">
    <property type="entry name" value="Invasin/intimin_cell_adhesion"/>
</dbReference>
<accession>A0ABS7C0I4</accession>
<gene>
    <name evidence="3" type="ORF">K0U00_10285</name>
</gene>
<feature type="chain" id="PRO_5045171588" evidence="1">
    <location>
        <begin position="21"/>
        <end position="617"/>
    </location>
</feature>
<evidence type="ECO:0000313" key="3">
    <source>
        <dbReference type="EMBL" id="MBW7454418.1"/>
    </source>
</evidence>
<proteinExistence type="predicted"/>
<name>A0ABS7C0I4_9BACL</name>
<protein>
    <submittedName>
        <fullName evidence="3">S-layer homology domain-containing protein</fullName>
    </submittedName>
</protein>
<dbReference type="SUPFAM" id="SSF49373">
    <property type="entry name" value="Invasin/intimin cell-adhesion fragments"/>
    <property type="match status" value="1"/>
</dbReference>
<dbReference type="RefSeq" id="WP_210038959.1">
    <property type="nucleotide sequence ID" value="NZ_JBHLVU010000043.1"/>
</dbReference>
<feature type="domain" description="SLH" evidence="2">
    <location>
        <begin position="558"/>
        <end position="617"/>
    </location>
</feature>
<dbReference type="Proteomes" id="UP001519887">
    <property type="component" value="Unassembled WGS sequence"/>
</dbReference>
<dbReference type="InterPro" id="IPR001119">
    <property type="entry name" value="SLH_dom"/>
</dbReference>
<dbReference type="PROSITE" id="PS51272">
    <property type="entry name" value="SLH"/>
    <property type="match status" value="2"/>
</dbReference>